<dbReference type="CDD" id="cd01948">
    <property type="entry name" value="EAL"/>
    <property type="match status" value="1"/>
</dbReference>
<dbReference type="CDD" id="cd12914">
    <property type="entry name" value="PDC1_DGC_like"/>
    <property type="match status" value="1"/>
</dbReference>
<evidence type="ECO:0000256" key="2">
    <source>
        <dbReference type="ARBA" id="ARBA00022475"/>
    </source>
</evidence>
<dbReference type="Proteomes" id="UP000249130">
    <property type="component" value="Unassembled WGS sequence"/>
</dbReference>
<gene>
    <name evidence="9" type="ORF">CH341_16645</name>
</gene>
<dbReference type="Gene3D" id="3.30.450.20">
    <property type="entry name" value="PAS domain"/>
    <property type="match status" value="3"/>
</dbReference>
<evidence type="ECO:0000256" key="1">
    <source>
        <dbReference type="ARBA" id="ARBA00004651"/>
    </source>
</evidence>
<dbReference type="Gene3D" id="3.20.20.450">
    <property type="entry name" value="EAL domain"/>
    <property type="match status" value="1"/>
</dbReference>
<dbReference type="EMBL" id="NPEX01000113">
    <property type="protein sequence ID" value="RAI42995.1"/>
    <property type="molecule type" value="Genomic_DNA"/>
</dbReference>
<evidence type="ECO:0000259" key="8">
    <source>
        <dbReference type="PROSITE" id="PS50887"/>
    </source>
</evidence>
<keyword evidence="4 6" id="KW-1133">Transmembrane helix</keyword>
<keyword evidence="2" id="KW-1003">Cell membrane</keyword>
<dbReference type="InterPro" id="IPR052155">
    <property type="entry name" value="Biofilm_reg_signaling"/>
</dbReference>
<dbReference type="InterPro" id="IPR035919">
    <property type="entry name" value="EAL_sf"/>
</dbReference>
<accession>A0A327KZE7</accession>
<dbReference type="InterPro" id="IPR001633">
    <property type="entry name" value="EAL_dom"/>
</dbReference>
<dbReference type="InterPro" id="IPR029787">
    <property type="entry name" value="Nucleotide_cyclase"/>
</dbReference>
<dbReference type="PANTHER" id="PTHR44757">
    <property type="entry name" value="DIGUANYLATE CYCLASE DGCP"/>
    <property type="match status" value="1"/>
</dbReference>
<dbReference type="SUPFAM" id="SSF141868">
    <property type="entry name" value="EAL domain-like"/>
    <property type="match status" value="1"/>
</dbReference>
<comment type="caution">
    <text evidence="9">The sequence shown here is derived from an EMBL/GenBank/DDBJ whole genome shotgun (WGS) entry which is preliminary data.</text>
</comment>
<evidence type="ECO:0000256" key="3">
    <source>
        <dbReference type="ARBA" id="ARBA00022692"/>
    </source>
</evidence>
<dbReference type="InterPro" id="IPR043128">
    <property type="entry name" value="Rev_trsase/Diguanyl_cyclase"/>
</dbReference>
<sequence length="911" mass="98498">MATGPTTLPYRAVFVSALLVCGLATVAVGLSVWQSRSDAIAEAVRSDSNTALFLARQIEHVVREVDGVVRDYRDLAEIFTITADDGFHGQFAAASLRDWMTAQIKSMPHAHHLSIADVTGRIVMSTHPASLGAVTIADTDTFTVLRDAPDDALLVSRRPSHATGEPVLVVARRVHGPNRVFRGIVIVSIAASQFDRMYNASGFLPDQTFSLSRRDGTVLLRYPSDGAFARVPAGWPWHARVADGGGSYRSPGLFDEVPRWVSVQPLSDLDLVVAVTSPEAIVLGKWRARSAYAAFGAVALLSCLAVLLAILARQLRQLVVSRRQLAEQSETLAGSNTRLRQTNAQFAATLAHMSQGLCMFDAAGVLRVCNDEFRRIYGMPAELGPGWTHDDVAAERARRLKRQIVRPEPVDDLFDSAPAGATTGLVELDDGRVIAVTESPTGDGGFLETHEDVTDRHRHEERIAFLARCDSLTGIPNRGSFLERLQAAWFAQRARGERFAVLMIDLDRFKDVNDSAGHAVGDLVLRQTAARLAEGLQHGDTLARLGGDEFAVIRPLGSGDGPAAEGDRTGRDAAAALAVRILELIAVPHTQGGETHVVTGSIGIVLAPGDGEEPSDLMKKADLALYRAKAKGRDGFVFYDRAMTEEVEARHRVEIDLRQALLDDAFRVHYQPIVDVASGRICAVEALVRWQHAARGLVGPREFISVAEQTGLIAPLGEWVLRTACVEAARWPAHVKIAVNVSPVQFRRPGLFDSVVRALHDAALAPDRLELEITESVLLDHEERNVSVLHQFRSLGIAIALDDFGTGYASLGYLTMFPFSKIKIDQRFTRDVMTRADCGAIVCSAAALGLSLGMAVVAEGIEAREQLDIVRITGVTQAQGFLFGYPVPAAEIEARLAADEPADANGAAGRS</sequence>
<dbReference type="NCBIfam" id="TIGR00254">
    <property type="entry name" value="GGDEF"/>
    <property type="match status" value="1"/>
</dbReference>
<evidence type="ECO:0000313" key="10">
    <source>
        <dbReference type="Proteomes" id="UP000249130"/>
    </source>
</evidence>
<dbReference type="OrthoDB" id="9814202at2"/>
<organism evidence="9 10">
    <name type="scientific">Rhodoplanes roseus</name>
    <dbReference type="NCBI Taxonomy" id="29409"/>
    <lineage>
        <taxon>Bacteria</taxon>
        <taxon>Pseudomonadati</taxon>
        <taxon>Pseudomonadota</taxon>
        <taxon>Alphaproteobacteria</taxon>
        <taxon>Hyphomicrobiales</taxon>
        <taxon>Nitrobacteraceae</taxon>
        <taxon>Rhodoplanes</taxon>
    </lineage>
</organism>
<dbReference type="Pfam" id="PF02743">
    <property type="entry name" value="dCache_1"/>
    <property type="match status" value="1"/>
</dbReference>
<evidence type="ECO:0000313" key="9">
    <source>
        <dbReference type="EMBL" id="RAI42995.1"/>
    </source>
</evidence>
<dbReference type="CDD" id="cd01949">
    <property type="entry name" value="GGDEF"/>
    <property type="match status" value="1"/>
</dbReference>
<keyword evidence="3 6" id="KW-0812">Transmembrane</keyword>
<feature type="transmembrane region" description="Helical" evidence="6">
    <location>
        <begin position="12"/>
        <end position="33"/>
    </location>
</feature>
<reference evidence="9 10" key="1">
    <citation type="submission" date="2017-07" db="EMBL/GenBank/DDBJ databases">
        <title>Draft Genome Sequences of Select Purple Nonsulfur Bacteria.</title>
        <authorList>
            <person name="Lasarre B."/>
            <person name="Mckinlay J.B."/>
        </authorList>
    </citation>
    <scope>NUCLEOTIDE SEQUENCE [LARGE SCALE GENOMIC DNA]</scope>
    <source>
        <strain evidence="9 10">DSM 5909</strain>
    </source>
</reference>
<proteinExistence type="predicted"/>
<dbReference type="InterPro" id="IPR035965">
    <property type="entry name" value="PAS-like_dom_sf"/>
</dbReference>
<dbReference type="Pfam" id="PF00563">
    <property type="entry name" value="EAL"/>
    <property type="match status" value="1"/>
</dbReference>
<dbReference type="GO" id="GO:0005886">
    <property type="term" value="C:plasma membrane"/>
    <property type="evidence" value="ECO:0007669"/>
    <property type="project" value="UniProtKB-SubCell"/>
</dbReference>
<dbReference type="RefSeq" id="WP_111420145.1">
    <property type="nucleotide sequence ID" value="NZ_NPEX01000113.1"/>
</dbReference>
<dbReference type="CDD" id="cd12915">
    <property type="entry name" value="PDC2_DGC_like"/>
    <property type="match status" value="1"/>
</dbReference>
<comment type="subcellular location">
    <subcellularLocation>
        <location evidence="1">Cell membrane</location>
        <topology evidence="1">Multi-pass membrane protein</topology>
    </subcellularLocation>
</comment>
<dbReference type="PROSITE" id="PS50887">
    <property type="entry name" value="GGDEF"/>
    <property type="match status" value="1"/>
</dbReference>
<evidence type="ECO:0000256" key="6">
    <source>
        <dbReference type="SAM" id="Phobius"/>
    </source>
</evidence>
<dbReference type="PANTHER" id="PTHR44757:SF2">
    <property type="entry name" value="BIOFILM ARCHITECTURE MAINTENANCE PROTEIN MBAA"/>
    <property type="match status" value="1"/>
</dbReference>
<dbReference type="InterPro" id="IPR000160">
    <property type="entry name" value="GGDEF_dom"/>
</dbReference>
<dbReference type="Gene3D" id="3.30.70.270">
    <property type="match status" value="1"/>
</dbReference>
<keyword evidence="5 6" id="KW-0472">Membrane</keyword>
<evidence type="ECO:0000256" key="5">
    <source>
        <dbReference type="ARBA" id="ARBA00023136"/>
    </source>
</evidence>
<evidence type="ECO:0008006" key="11">
    <source>
        <dbReference type="Google" id="ProtNLM"/>
    </source>
</evidence>
<dbReference type="SUPFAM" id="SSF55785">
    <property type="entry name" value="PYP-like sensor domain (PAS domain)"/>
    <property type="match status" value="1"/>
</dbReference>
<dbReference type="SMART" id="SM00267">
    <property type="entry name" value="GGDEF"/>
    <property type="match status" value="1"/>
</dbReference>
<dbReference type="PROSITE" id="PS50883">
    <property type="entry name" value="EAL"/>
    <property type="match status" value="1"/>
</dbReference>
<feature type="domain" description="GGDEF" evidence="8">
    <location>
        <begin position="497"/>
        <end position="641"/>
    </location>
</feature>
<protein>
    <recommendedName>
        <fullName evidence="11">Diguanylate cyclase</fullName>
    </recommendedName>
</protein>
<evidence type="ECO:0000256" key="4">
    <source>
        <dbReference type="ARBA" id="ARBA00022989"/>
    </source>
</evidence>
<dbReference type="AlphaFoldDB" id="A0A327KZE7"/>
<dbReference type="InterPro" id="IPR033479">
    <property type="entry name" value="dCache_1"/>
</dbReference>
<evidence type="ECO:0000259" key="7">
    <source>
        <dbReference type="PROSITE" id="PS50883"/>
    </source>
</evidence>
<feature type="domain" description="EAL" evidence="7">
    <location>
        <begin position="650"/>
        <end position="900"/>
    </location>
</feature>
<dbReference type="SMART" id="SM00052">
    <property type="entry name" value="EAL"/>
    <property type="match status" value="1"/>
</dbReference>
<dbReference type="Pfam" id="PF12860">
    <property type="entry name" value="PAS_7"/>
    <property type="match status" value="1"/>
</dbReference>
<dbReference type="SUPFAM" id="SSF55073">
    <property type="entry name" value="Nucleotide cyclase"/>
    <property type="match status" value="1"/>
</dbReference>
<keyword evidence="10" id="KW-1185">Reference proteome</keyword>
<dbReference type="Pfam" id="PF00990">
    <property type="entry name" value="GGDEF"/>
    <property type="match status" value="1"/>
</dbReference>
<feature type="transmembrane region" description="Helical" evidence="6">
    <location>
        <begin position="291"/>
        <end position="312"/>
    </location>
</feature>
<name>A0A327KZE7_9BRAD</name>